<feature type="non-terminal residue" evidence="2">
    <location>
        <position position="1"/>
    </location>
</feature>
<proteinExistence type="predicted"/>
<feature type="region of interest" description="Disordered" evidence="1">
    <location>
        <begin position="1"/>
        <end position="52"/>
    </location>
</feature>
<sequence length="94" mass="10003">GGTGSADRTGLHAASAAAGAPGQGHALKCGGSVTSGDADPPPSSECRPDQARSHRFYVIHNVSDRRETCRSSRRLRGSGPHFGRMRSVRHPQWR</sequence>
<name>A0A699WWY6_TANCI</name>
<feature type="compositionally biased region" description="Low complexity" evidence="1">
    <location>
        <begin position="11"/>
        <end position="27"/>
    </location>
</feature>
<comment type="caution">
    <text evidence="2">The sequence shown here is derived from an EMBL/GenBank/DDBJ whole genome shotgun (WGS) entry which is preliminary data.</text>
</comment>
<gene>
    <name evidence="2" type="ORF">Tci_923618</name>
</gene>
<dbReference type="AlphaFoldDB" id="A0A699WWY6"/>
<feature type="region of interest" description="Disordered" evidence="1">
    <location>
        <begin position="67"/>
        <end position="94"/>
    </location>
</feature>
<evidence type="ECO:0000256" key="1">
    <source>
        <dbReference type="SAM" id="MobiDB-lite"/>
    </source>
</evidence>
<protein>
    <submittedName>
        <fullName evidence="2">Uncharacterized protein</fullName>
    </submittedName>
</protein>
<reference evidence="2" key="1">
    <citation type="journal article" date="2019" name="Sci. Rep.">
        <title>Draft genome of Tanacetum cinerariifolium, the natural source of mosquito coil.</title>
        <authorList>
            <person name="Yamashiro T."/>
            <person name="Shiraishi A."/>
            <person name="Satake H."/>
            <person name="Nakayama K."/>
        </authorList>
    </citation>
    <scope>NUCLEOTIDE SEQUENCE</scope>
</reference>
<organism evidence="2">
    <name type="scientific">Tanacetum cinerariifolium</name>
    <name type="common">Dalmatian daisy</name>
    <name type="synonym">Chrysanthemum cinerariifolium</name>
    <dbReference type="NCBI Taxonomy" id="118510"/>
    <lineage>
        <taxon>Eukaryota</taxon>
        <taxon>Viridiplantae</taxon>
        <taxon>Streptophyta</taxon>
        <taxon>Embryophyta</taxon>
        <taxon>Tracheophyta</taxon>
        <taxon>Spermatophyta</taxon>
        <taxon>Magnoliopsida</taxon>
        <taxon>eudicotyledons</taxon>
        <taxon>Gunneridae</taxon>
        <taxon>Pentapetalae</taxon>
        <taxon>asterids</taxon>
        <taxon>campanulids</taxon>
        <taxon>Asterales</taxon>
        <taxon>Asteraceae</taxon>
        <taxon>Asteroideae</taxon>
        <taxon>Anthemideae</taxon>
        <taxon>Anthemidinae</taxon>
        <taxon>Tanacetum</taxon>
    </lineage>
</organism>
<evidence type="ECO:0000313" key="2">
    <source>
        <dbReference type="EMBL" id="GFD51649.1"/>
    </source>
</evidence>
<feature type="compositionally biased region" description="Basic residues" evidence="1">
    <location>
        <begin position="83"/>
        <end position="94"/>
    </location>
</feature>
<dbReference type="EMBL" id="BKCJ011772705">
    <property type="protein sequence ID" value="GFD51649.1"/>
    <property type="molecule type" value="Genomic_DNA"/>
</dbReference>
<accession>A0A699WWY6</accession>